<feature type="transmembrane region" description="Helical" evidence="1">
    <location>
        <begin position="193"/>
        <end position="217"/>
    </location>
</feature>
<dbReference type="Pfam" id="PF01578">
    <property type="entry name" value="Cytochrom_C_asm"/>
    <property type="match status" value="1"/>
</dbReference>
<dbReference type="InterPro" id="IPR002541">
    <property type="entry name" value="Cyt_c_assembly"/>
</dbReference>
<dbReference type="GO" id="GO:0016787">
    <property type="term" value="F:hydrolase activity"/>
    <property type="evidence" value="ECO:0007669"/>
    <property type="project" value="UniProtKB-KW"/>
</dbReference>
<feature type="transmembrane region" description="Helical" evidence="1">
    <location>
        <begin position="259"/>
        <end position="282"/>
    </location>
</feature>
<evidence type="ECO:0000256" key="1">
    <source>
        <dbReference type="SAM" id="Phobius"/>
    </source>
</evidence>
<feature type="domain" description="Cytochrome c assembly protein" evidence="2">
    <location>
        <begin position="77"/>
        <end position="281"/>
    </location>
</feature>
<feature type="transmembrane region" description="Helical" evidence="1">
    <location>
        <begin position="142"/>
        <end position="168"/>
    </location>
</feature>
<evidence type="ECO:0000313" key="3">
    <source>
        <dbReference type="EMBL" id="ASP39066.1"/>
    </source>
</evidence>
<feature type="transmembrane region" description="Helical" evidence="1">
    <location>
        <begin position="111"/>
        <end position="130"/>
    </location>
</feature>
<feature type="transmembrane region" description="Helical" evidence="1">
    <location>
        <begin position="16"/>
        <end position="38"/>
    </location>
</feature>
<sequence>MCDTARLASGSLRENLISVMTGFMFAAPAAGLYIFSAVRQWLTLRGERPANRGLVLSAAMIASLLHLGYIGTDMLMGETINFAFFEVGSLICWVISLLLIFSSWRKPVDNLFIGLYPMAAVILLLAAASNQHVPLANVSYGLAWHILLAILAYSVFTIAAVQAVLLYLQDRSLKRHQTRGLLQSLPPLQTMDLLLFEMIWLGMMLLSAAFVIGWPFVVDLQQQHLQHKVVLSLIGWAVFAVLLIGRYRYGWRGTVASRWTLAGTGLLVLSYFGSQFVLQILLQRY</sequence>
<dbReference type="EMBL" id="CP022530">
    <property type="protein sequence ID" value="ASP39066.1"/>
    <property type="molecule type" value="Genomic_DNA"/>
</dbReference>
<name>A0A222FKF2_9GAMM</name>
<dbReference type="PANTHER" id="PTHR38034:SF1">
    <property type="entry name" value="INNER MEMBRANE PROTEIN YPJD"/>
    <property type="match status" value="1"/>
</dbReference>
<dbReference type="Proteomes" id="UP000202440">
    <property type="component" value="Chromosome"/>
</dbReference>
<keyword evidence="1" id="KW-0812">Transmembrane</keyword>
<keyword evidence="1" id="KW-0472">Membrane</keyword>
<dbReference type="KEGG" id="bsan:CHH28_10415"/>
<protein>
    <submittedName>
        <fullName evidence="3">Phosphohydrolase</fullName>
    </submittedName>
</protein>
<dbReference type="GO" id="GO:0017004">
    <property type="term" value="P:cytochrome complex assembly"/>
    <property type="evidence" value="ECO:0007669"/>
    <property type="project" value="InterPro"/>
</dbReference>
<feature type="transmembrane region" description="Helical" evidence="1">
    <location>
        <begin position="50"/>
        <end position="70"/>
    </location>
</feature>
<organism evidence="3 4">
    <name type="scientific">Bacterioplanes sanyensis</name>
    <dbReference type="NCBI Taxonomy" id="1249553"/>
    <lineage>
        <taxon>Bacteria</taxon>
        <taxon>Pseudomonadati</taxon>
        <taxon>Pseudomonadota</taxon>
        <taxon>Gammaproteobacteria</taxon>
        <taxon>Oceanospirillales</taxon>
        <taxon>Oceanospirillaceae</taxon>
        <taxon>Bacterioplanes</taxon>
    </lineage>
</organism>
<dbReference type="AlphaFoldDB" id="A0A222FKF2"/>
<keyword evidence="4" id="KW-1185">Reference proteome</keyword>
<evidence type="ECO:0000259" key="2">
    <source>
        <dbReference type="Pfam" id="PF01578"/>
    </source>
</evidence>
<gene>
    <name evidence="3" type="ORF">CHH28_10415</name>
</gene>
<dbReference type="InterPro" id="IPR052372">
    <property type="entry name" value="YpjD/HemX"/>
</dbReference>
<keyword evidence="3" id="KW-0378">Hydrolase</keyword>
<accession>A0A222FKF2</accession>
<feature type="transmembrane region" description="Helical" evidence="1">
    <location>
        <begin position="82"/>
        <end position="104"/>
    </location>
</feature>
<evidence type="ECO:0000313" key="4">
    <source>
        <dbReference type="Proteomes" id="UP000202440"/>
    </source>
</evidence>
<dbReference type="GO" id="GO:0020037">
    <property type="term" value="F:heme binding"/>
    <property type="evidence" value="ECO:0007669"/>
    <property type="project" value="InterPro"/>
</dbReference>
<proteinExistence type="predicted"/>
<keyword evidence="1" id="KW-1133">Transmembrane helix</keyword>
<reference evidence="3 4" key="1">
    <citation type="submission" date="2017-07" db="EMBL/GenBank/DDBJ databases">
        <title>Annotated genome sequence of Bacterioplanes sanyensis isolated from Red Sea.</title>
        <authorList>
            <person name="Rehman Z.U."/>
        </authorList>
    </citation>
    <scope>NUCLEOTIDE SEQUENCE [LARGE SCALE GENOMIC DNA]</scope>
    <source>
        <strain evidence="3 4">NV9</strain>
    </source>
</reference>
<dbReference type="GO" id="GO:0005886">
    <property type="term" value="C:plasma membrane"/>
    <property type="evidence" value="ECO:0007669"/>
    <property type="project" value="TreeGrafter"/>
</dbReference>
<dbReference type="PANTHER" id="PTHR38034">
    <property type="entry name" value="INNER MEMBRANE PROTEIN YPJD"/>
    <property type="match status" value="1"/>
</dbReference>
<feature type="transmembrane region" description="Helical" evidence="1">
    <location>
        <begin position="229"/>
        <end position="247"/>
    </location>
</feature>